<evidence type="ECO:0000256" key="8">
    <source>
        <dbReference type="SAM" id="Phobius"/>
    </source>
</evidence>
<dbReference type="GO" id="GO:0022857">
    <property type="term" value="F:transmembrane transporter activity"/>
    <property type="evidence" value="ECO:0007669"/>
    <property type="project" value="InterPro"/>
</dbReference>
<dbReference type="GO" id="GO:0033214">
    <property type="term" value="P:siderophore-iron import into cell"/>
    <property type="evidence" value="ECO:0007669"/>
    <property type="project" value="TreeGrafter"/>
</dbReference>
<keyword evidence="5 8" id="KW-0812">Transmembrane</keyword>
<evidence type="ECO:0000313" key="9">
    <source>
        <dbReference type="EMBL" id="MBE1603413.1"/>
    </source>
</evidence>
<dbReference type="SUPFAM" id="SSF81345">
    <property type="entry name" value="ABC transporter involved in vitamin B12 uptake, BtuC"/>
    <property type="match status" value="1"/>
</dbReference>
<dbReference type="Gene3D" id="1.10.3470.10">
    <property type="entry name" value="ABC transporter involved in vitamin B12 uptake, BtuC"/>
    <property type="match status" value="1"/>
</dbReference>
<dbReference type="PANTHER" id="PTHR30472:SF1">
    <property type="entry name" value="FE(3+) DICITRATE TRANSPORT SYSTEM PERMEASE PROTEIN FECC-RELATED"/>
    <property type="match status" value="1"/>
</dbReference>
<dbReference type="Proteomes" id="UP000638648">
    <property type="component" value="Unassembled WGS sequence"/>
</dbReference>
<keyword evidence="3" id="KW-0813">Transport</keyword>
<feature type="transmembrane region" description="Helical" evidence="8">
    <location>
        <begin position="289"/>
        <end position="309"/>
    </location>
</feature>
<keyword evidence="6 8" id="KW-1133">Transmembrane helix</keyword>
<organism evidence="9 10">
    <name type="scientific">Actinopolymorpha pittospori</name>
    <dbReference type="NCBI Taxonomy" id="648752"/>
    <lineage>
        <taxon>Bacteria</taxon>
        <taxon>Bacillati</taxon>
        <taxon>Actinomycetota</taxon>
        <taxon>Actinomycetes</taxon>
        <taxon>Propionibacteriales</taxon>
        <taxon>Actinopolymorphaceae</taxon>
        <taxon>Actinopolymorpha</taxon>
    </lineage>
</organism>
<protein>
    <submittedName>
        <fullName evidence="9">Iron complex transport system permease protein</fullName>
    </submittedName>
</protein>
<keyword evidence="10" id="KW-1185">Reference proteome</keyword>
<evidence type="ECO:0000256" key="1">
    <source>
        <dbReference type="ARBA" id="ARBA00004651"/>
    </source>
</evidence>
<dbReference type="RefSeq" id="WP_192748243.1">
    <property type="nucleotide sequence ID" value="NZ_JADBEM010000001.1"/>
</dbReference>
<feature type="transmembrane region" description="Helical" evidence="8">
    <location>
        <begin position="174"/>
        <end position="196"/>
    </location>
</feature>
<comment type="similarity">
    <text evidence="2">Belongs to the binding-protein-dependent transport system permease family. FecCD subfamily.</text>
</comment>
<dbReference type="AlphaFoldDB" id="A0A927MQK6"/>
<feature type="transmembrane region" description="Helical" evidence="8">
    <location>
        <begin position="129"/>
        <end position="150"/>
    </location>
</feature>
<keyword evidence="7 8" id="KW-0472">Membrane</keyword>
<gene>
    <name evidence="9" type="ORF">HEB94_000261</name>
</gene>
<comment type="caution">
    <text evidence="9">The sequence shown here is derived from an EMBL/GenBank/DDBJ whole genome shotgun (WGS) entry which is preliminary data.</text>
</comment>
<evidence type="ECO:0000313" key="10">
    <source>
        <dbReference type="Proteomes" id="UP000638648"/>
    </source>
</evidence>
<reference evidence="9" key="1">
    <citation type="submission" date="2020-10" db="EMBL/GenBank/DDBJ databases">
        <title>Sequencing the genomes of 1000 actinobacteria strains.</title>
        <authorList>
            <person name="Klenk H.-P."/>
        </authorList>
    </citation>
    <scope>NUCLEOTIDE SEQUENCE</scope>
    <source>
        <strain evidence="9">DSM 45354</strain>
    </source>
</reference>
<evidence type="ECO:0000256" key="5">
    <source>
        <dbReference type="ARBA" id="ARBA00022692"/>
    </source>
</evidence>
<evidence type="ECO:0000256" key="6">
    <source>
        <dbReference type="ARBA" id="ARBA00022989"/>
    </source>
</evidence>
<dbReference type="InterPro" id="IPR000522">
    <property type="entry name" value="ABC_transptr_permease_BtuC"/>
</dbReference>
<keyword evidence="4" id="KW-1003">Cell membrane</keyword>
<evidence type="ECO:0000256" key="2">
    <source>
        <dbReference type="ARBA" id="ARBA00007935"/>
    </source>
</evidence>
<dbReference type="PANTHER" id="PTHR30472">
    <property type="entry name" value="FERRIC ENTEROBACTIN TRANSPORT SYSTEM PERMEASE PROTEIN"/>
    <property type="match status" value="1"/>
</dbReference>
<dbReference type="InterPro" id="IPR037294">
    <property type="entry name" value="ABC_BtuC-like"/>
</dbReference>
<dbReference type="GO" id="GO:0005886">
    <property type="term" value="C:plasma membrane"/>
    <property type="evidence" value="ECO:0007669"/>
    <property type="project" value="UniProtKB-SubCell"/>
</dbReference>
<dbReference type="CDD" id="cd06550">
    <property type="entry name" value="TM_ABC_iron-siderophores_like"/>
    <property type="match status" value="1"/>
</dbReference>
<dbReference type="Pfam" id="PF01032">
    <property type="entry name" value="FecCD"/>
    <property type="match status" value="1"/>
</dbReference>
<sequence length="310" mass="30589">MGAVSLLVGAGELSPADVLETLRAGPGTSQPAIIVWDMRLTRTIVAAIVGLALGVAGALMQAMTRNPLADPGLLGVSAGAGLAVVVTSGVFGVTAFLPNVWPALLGALVVSLAVYAIGFGAGKDSHATLVLAGVAITSALTGIATGLALIDPARFNTLRIWMAGSVQGRDLGTIGQASVLIAIGLLIAFLVAQPLSQLALGDDLARSLGVRVGATRVAGGAAILVLAGVGTATSGPIAFIGLMVPHLARALVGPNLKWALAYSGIAGALVLVTADIAARLVIWPAEAPAGVLTAIIGAPVLAALARGALR</sequence>
<feature type="transmembrane region" description="Helical" evidence="8">
    <location>
        <begin position="103"/>
        <end position="122"/>
    </location>
</feature>
<name>A0A927MQK6_9ACTN</name>
<comment type="subcellular location">
    <subcellularLocation>
        <location evidence="1">Cell membrane</location>
        <topology evidence="1">Multi-pass membrane protein</topology>
    </subcellularLocation>
</comment>
<evidence type="ECO:0000256" key="7">
    <source>
        <dbReference type="ARBA" id="ARBA00023136"/>
    </source>
</evidence>
<feature type="transmembrane region" description="Helical" evidence="8">
    <location>
        <begin position="72"/>
        <end position="97"/>
    </location>
</feature>
<proteinExistence type="inferred from homology"/>
<feature type="transmembrane region" description="Helical" evidence="8">
    <location>
        <begin position="259"/>
        <end position="283"/>
    </location>
</feature>
<feature type="transmembrane region" description="Helical" evidence="8">
    <location>
        <begin position="40"/>
        <end position="60"/>
    </location>
</feature>
<evidence type="ECO:0000256" key="3">
    <source>
        <dbReference type="ARBA" id="ARBA00022448"/>
    </source>
</evidence>
<evidence type="ECO:0000256" key="4">
    <source>
        <dbReference type="ARBA" id="ARBA00022475"/>
    </source>
</evidence>
<dbReference type="EMBL" id="JADBEM010000001">
    <property type="protein sequence ID" value="MBE1603413.1"/>
    <property type="molecule type" value="Genomic_DNA"/>
</dbReference>
<accession>A0A927MQK6</accession>